<protein>
    <submittedName>
        <fullName evidence="3">DUF4350 domain-containing protein</fullName>
    </submittedName>
</protein>
<evidence type="ECO:0000313" key="3">
    <source>
        <dbReference type="EMBL" id="MFD2561530.1"/>
    </source>
</evidence>
<organism evidence="3 4">
    <name type="scientific">Aquimarina rubra</name>
    <dbReference type="NCBI Taxonomy" id="1920033"/>
    <lineage>
        <taxon>Bacteria</taxon>
        <taxon>Pseudomonadati</taxon>
        <taxon>Bacteroidota</taxon>
        <taxon>Flavobacteriia</taxon>
        <taxon>Flavobacteriales</taxon>
        <taxon>Flavobacteriaceae</taxon>
        <taxon>Aquimarina</taxon>
    </lineage>
</organism>
<feature type="transmembrane region" description="Helical" evidence="1">
    <location>
        <begin position="270"/>
        <end position="288"/>
    </location>
</feature>
<sequence length="404" mass="47171">MLSKKSKIFIIIIIAAIGLLTFLEASEPEPINWFPSYANTDKIPLGTFVSYNLMKETFDDQELKDINQPPYEFLLDNDTITGTYFFVNGSVGFDDSELDRMLQWVEKGNTLFVSAKSISSNLLDTLSIDTDNMISLDDIATQPLIELVNTNLKVEKPYLYDRDTYNPHFSEIDTTNAVVLGVTQLYNDTLKIKEPKVNYLKQSFGDGEILLHSFPEAFGNYFMLKDSNYVYTQNLLSYVDPAKTILWDNHYKSGKKFYTSPLFFLLQNRYLKWAYYILVIGVLLFVIFEGKRKQRSIPIIEPLKNQTLAFTRTISAMYFEKEKHKEIVEKQNLLFLDYVHHELRIPTNTLDEKTLLDISARSNNDIENTKKLFKYFEELNRKRVVTKEELIRLYDMITEYKNKS</sequence>
<dbReference type="EMBL" id="JBHULE010000002">
    <property type="protein sequence ID" value="MFD2561530.1"/>
    <property type="molecule type" value="Genomic_DNA"/>
</dbReference>
<dbReference type="Pfam" id="PF14258">
    <property type="entry name" value="DUF4350"/>
    <property type="match status" value="1"/>
</dbReference>
<evidence type="ECO:0000313" key="4">
    <source>
        <dbReference type="Proteomes" id="UP001597319"/>
    </source>
</evidence>
<gene>
    <name evidence="3" type="ORF">ACFSR1_02540</name>
</gene>
<reference evidence="4" key="1">
    <citation type="journal article" date="2019" name="Int. J. Syst. Evol. Microbiol.">
        <title>The Global Catalogue of Microorganisms (GCM) 10K type strain sequencing project: providing services to taxonomists for standard genome sequencing and annotation.</title>
        <authorList>
            <consortium name="The Broad Institute Genomics Platform"/>
            <consortium name="The Broad Institute Genome Sequencing Center for Infectious Disease"/>
            <person name="Wu L."/>
            <person name="Ma J."/>
        </authorList>
    </citation>
    <scope>NUCLEOTIDE SEQUENCE [LARGE SCALE GENOMIC DNA]</scope>
    <source>
        <strain evidence="4">KCTC 52274</strain>
    </source>
</reference>
<keyword evidence="1" id="KW-1133">Transmembrane helix</keyword>
<evidence type="ECO:0000259" key="2">
    <source>
        <dbReference type="Pfam" id="PF14258"/>
    </source>
</evidence>
<dbReference type="Proteomes" id="UP001597319">
    <property type="component" value="Unassembled WGS sequence"/>
</dbReference>
<evidence type="ECO:0000256" key="1">
    <source>
        <dbReference type="SAM" id="Phobius"/>
    </source>
</evidence>
<dbReference type="InterPro" id="IPR025646">
    <property type="entry name" value="DUF4350"/>
</dbReference>
<accession>A0ABW5L9S9</accession>
<keyword evidence="4" id="KW-1185">Reference proteome</keyword>
<dbReference type="RefSeq" id="WP_378289305.1">
    <property type="nucleotide sequence ID" value="NZ_JBHULE010000002.1"/>
</dbReference>
<name>A0ABW5L9S9_9FLAO</name>
<comment type="caution">
    <text evidence="3">The sequence shown here is derived from an EMBL/GenBank/DDBJ whole genome shotgun (WGS) entry which is preliminary data.</text>
</comment>
<proteinExistence type="predicted"/>
<feature type="domain" description="DUF4350" evidence="2">
    <location>
        <begin position="41"/>
        <end position="236"/>
    </location>
</feature>
<keyword evidence="1" id="KW-0472">Membrane</keyword>
<keyword evidence="1" id="KW-0812">Transmembrane</keyword>